<dbReference type="InterPro" id="IPR003615">
    <property type="entry name" value="HNH_nuc"/>
</dbReference>
<accession>A0A1J0VG56</accession>
<gene>
    <name evidence="3" type="ORF">BOX17_08555</name>
</gene>
<dbReference type="KEGG" id="hsi:BOX17_08555"/>
<dbReference type="EMBL" id="CP018139">
    <property type="protein sequence ID" value="APE30999.1"/>
    <property type="molecule type" value="Genomic_DNA"/>
</dbReference>
<dbReference type="InterPro" id="IPR058813">
    <property type="entry name" value="DNA-SBD_ScoMcrA"/>
</dbReference>
<name>A0A1J0VG56_9GAMM</name>
<dbReference type="Pfam" id="PF26340">
    <property type="entry name" value="DNA-SBD_ScoMcrA"/>
    <property type="match status" value="1"/>
</dbReference>
<feature type="domain" description="HNH nuclease" evidence="1">
    <location>
        <begin position="207"/>
        <end position="259"/>
    </location>
</feature>
<evidence type="ECO:0000313" key="3">
    <source>
        <dbReference type="EMBL" id="APE30999.1"/>
    </source>
</evidence>
<keyword evidence="4" id="KW-1185">Reference proteome</keyword>
<organism evidence="3 4">
    <name type="scientific">Halomonas aestuarii</name>
    <dbReference type="NCBI Taxonomy" id="1897729"/>
    <lineage>
        <taxon>Bacteria</taxon>
        <taxon>Pseudomonadati</taxon>
        <taxon>Pseudomonadota</taxon>
        <taxon>Gammaproteobacteria</taxon>
        <taxon>Oceanospirillales</taxon>
        <taxon>Halomonadaceae</taxon>
        <taxon>Halomonas</taxon>
    </lineage>
</organism>
<evidence type="ECO:0000259" key="1">
    <source>
        <dbReference type="Pfam" id="PF13391"/>
    </source>
</evidence>
<protein>
    <submittedName>
        <fullName evidence="3">Uncharacterized protein</fullName>
    </submittedName>
</protein>
<dbReference type="AlphaFoldDB" id="A0A1J0VG56"/>
<feature type="domain" description="ScoMcrA-like DNA sulfur-binding" evidence="2">
    <location>
        <begin position="6"/>
        <end position="159"/>
    </location>
</feature>
<reference evidence="4" key="1">
    <citation type="submission" date="2016-11" db="EMBL/GenBank/DDBJ databases">
        <title>Halolamina sediminis sp. nov., an extremely halophilic archaeon isolated from solar salt.</title>
        <authorList>
            <person name="Koh H.-W."/>
            <person name="Rani S."/>
            <person name="Park S.-J."/>
        </authorList>
    </citation>
    <scope>NUCLEOTIDE SEQUENCE [LARGE SCALE GENOMIC DNA]</scope>
    <source>
        <strain evidence="4">Hb3</strain>
    </source>
</reference>
<evidence type="ECO:0000259" key="2">
    <source>
        <dbReference type="Pfam" id="PF26340"/>
    </source>
</evidence>
<dbReference type="Proteomes" id="UP000181985">
    <property type="component" value="Chromosome"/>
</dbReference>
<proteinExistence type="predicted"/>
<sequence>MDTRLDCLSRLKVDQSTGRPAPHQPCLLLAIICEIQAGHIVSPRIPINTRLIARYHDIFETVTGERYRARPWMPIWALRNREGPTGKLWCPEYHQAVQGVADQLGQPKSIKQLEQRFEAAQLDPALFSALEDTTIAREACALLSSRYLSSNRQSHALLNAYLETAFASGEYEKAPELLAGEVRESDQDQARSAAFRSLVLEAYDYCCAASRRRFITPDFRFLVEAAHLIPFAVSQDDRPCNGLALTPDLHWAMDNHLIAPGTDRNWHVSPSVDELKDDNQWLWRLDNKPLVLPRDARFSPHDDGLAWRMDHLQR</sequence>
<dbReference type="RefSeq" id="WP_071943626.1">
    <property type="nucleotide sequence ID" value="NZ_CP018139.1"/>
</dbReference>
<dbReference type="Pfam" id="PF13391">
    <property type="entry name" value="HNH_2"/>
    <property type="match status" value="1"/>
</dbReference>
<evidence type="ECO:0000313" key="4">
    <source>
        <dbReference type="Proteomes" id="UP000181985"/>
    </source>
</evidence>